<organism evidence="1">
    <name type="scientific">Nannochloropsis gaditana (strain CCMP526)</name>
    <name type="common">Green microalga</name>
    <name type="synonym">Microchloropsis gaditana</name>
    <dbReference type="NCBI Taxonomy" id="1093141"/>
    <lineage>
        <taxon>Eukaryota</taxon>
        <taxon>Sar</taxon>
        <taxon>Stramenopiles</taxon>
        <taxon>Ochrophyta</taxon>
        <taxon>Eustigmatophyceae</taxon>
        <taxon>Eustigmatales</taxon>
        <taxon>Monodopsidaceae</taxon>
        <taxon>Nannochloropsis</taxon>
    </lineage>
</organism>
<sequence>MIRYCPQGLYDYLRTHSDYPLDECLRVCQHYASASPSRPTSSPPSTSITDATALLLERTGDTAGALTMLLKGLRDRIAALRAVLSRLRDTQLR</sequence>
<gene>
    <name evidence="1" type="ORF">NGATSA_3038800</name>
</gene>
<protein>
    <submittedName>
        <fullName evidence="1">Uncharacterized protein</fullName>
    </submittedName>
</protein>
<feature type="non-terminal residue" evidence="1">
    <location>
        <position position="93"/>
    </location>
</feature>
<dbReference type="GO" id="GO:0006623">
    <property type="term" value="P:protein targeting to vacuole"/>
    <property type="evidence" value="ECO:0007669"/>
    <property type="project" value="InterPro"/>
</dbReference>
<evidence type="ECO:0000313" key="1">
    <source>
        <dbReference type="EMBL" id="AFJ69016.1"/>
    </source>
</evidence>
<reference evidence="1" key="2">
    <citation type="journal article" date="2012" name="Nat. Commun.">
        <title>Draft genome sequence and genetic transformation of the oleaginous alga Nannochloropis gaditana.</title>
        <authorList>
            <person name="Radakovits R."/>
            <person name="Jinkerson R.E."/>
            <person name="Fuerstenberg S.I."/>
            <person name="Tae H."/>
            <person name="Settlage R.E."/>
            <person name="Boore J.L."/>
            <person name="Posewitz M.C."/>
        </authorList>
    </citation>
    <scope>NUCLEOTIDE SEQUENCE</scope>
    <source>
        <strain evidence="1">CCMP526</strain>
    </source>
</reference>
<proteinExistence type="evidence at transcript level"/>
<dbReference type="PANTHER" id="PTHR12616:SF8">
    <property type="entry name" value="VACUOLAR PROTEIN SORTING-ASSOCIATED PROTEIN 8 HOMOLOG"/>
    <property type="match status" value="1"/>
</dbReference>
<dbReference type="InterPro" id="IPR045111">
    <property type="entry name" value="Vps41/Vps8"/>
</dbReference>
<reference evidence="1" key="1">
    <citation type="journal article" date="2012" name="Bioengineered">
        <title>Additional insights into the genome of the oleaginous model alga Nannochloropsis gaditana.</title>
        <authorList>
            <person name="Jinkerson R.E."/>
            <person name="Radakovits R."/>
            <person name="Posewitz M.C."/>
        </authorList>
    </citation>
    <scope>NUCLEOTIDE SEQUENCE</scope>
    <source>
        <strain evidence="1">CCMP526</strain>
    </source>
</reference>
<dbReference type="EMBL" id="JU971548">
    <property type="protein sequence ID" value="AFJ69016.1"/>
    <property type="molecule type" value="mRNA"/>
</dbReference>
<name>I2CQ33_NANGC</name>
<dbReference type="GO" id="GO:0034058">
    <property type="term" value="P:endosomal vesicle fusion"/>
    <property type="evidence" value="ECO:0007669"/>
    <property type="project" value="TreeGrafter"/>
</dbReference>
<dbReference type="AlphaFoldDB" id="I2CQ33"/>
<dbReference type="PANTHER" id="PTHR12616">
    <property type="entry name" value="VACUOLAR PROTEIN SORTING VPS41"/>
    <property type="match status" value="1"/>
</dbReference>
<dbReference type="GO" id="GO:0005770">
    <property type="term" value="C:late endosome"/>
    <property type="evidence" value="ECO:0007669"/>
    <property type="project" value="TreeGrafter"/>
</dbReference>
<accession>I2CQ33</accession>
<dbReference type="GO" id="GO:0030897">
    <property type="term" value="C:HOPS complex"/>
    <property type="evidence" value="ECO:0007669"/>
    <property type="project" value="TreeGrafter"/>
</dbReference>